<keyword evidence="1" id="KW-0732">Signal</keyword>
<protein>
    <submittedName>
        <fullName evidence="2">Uncharacterized protein</fullName>
    </submittedName>
</protein>
<sequence length="645" mass="68336">MNHRHTVAALALLLLNIAPLAAHNSPSPANPTQTCVGDGRESAIERARVAARIRALASAENPDFETTLQKDLADERFSCVRAFVVDPFGAGGAPSLRRLEEALATIELEDEDGGNKGAAIGGGSAAVNAVGGLLPAPATALIGLTDFLVERAKDDVAFGFVLTVKRNVHGDAFISAGWPRSYALMQRIETETFQQFMPLLRSAFVDDMNEFPTRAEEISTALKLGATQKVYVQGVAIAFRRGLEIRSGAPPAVAISNLVDVARTDMDNTRMRAALHLTGLLAREYGAGGADSLVQELTGSQAASLRRYFVAFAAHDMVSLETDNTERAKAREMLSIVQAREADAIALLGQLRTLRGTAQSVAALGNGISADSSFRVVLAATASALEVLRLAPRFTFAPGTPAGTDVTRFAQFLDDAARLHQSLVQRDYGAVVTWLIQNPNLRMCGDPAATPDRSDKACAGRLQYLSLASSLAAAQNAEEVTVALRTLSAPVGSFRAKRGKPGQVLEPQTVSVVGYLGAGVYRTQVGSENLISPSLALPVGVEVSGGIPWGAVSLFVPLLDLGPVATGRLGDVRELSDPEVGFEEVFAPGVFLMFNATRSFPLSLGIGAQSVRRTAETTEGERRNINAVRAAFIIGFDATLLSFRL</sequence>
<accession>A0A6J4K9C7</accession>
<reference evidence="2" key="1">
    <citation type="submission" date="2020-02" db="EMBL/GenBank/DDBJ databases">
        <authorList>
            <person name="Meier V. D."/>
        </authorList>
    </citation>
    <scope>NUCLEOTIDE SEQUENCE</scope>
    <source>
        <strain evidence="2">AVDCRST_MAG68</strain>
    </source>
</reference>
<feature type="signal peptide" evidence="1">
    <location>
        <begin position="1"/>
        <end position="24"/>
    </location>
</feature>
<organism evidence="2">
    <name type="scientific">uncultured Gemmatimonadota bacterium</name>
    <dbReference type="NCBI Taxonomy" id="203437"/>
    <lineage>
        <taxon>Bacteria</taxon>
        <taxon>Pseudomonadati</taxon>
        <taxon>Gemmatimonadota</taxon>
        <taxon>environmental samples</taxon>
    </lineage>
</organism>
<evidence type="ECO:0000256" key="1">
    <source>
        <dbReference type="SAM" id="SignalP"/>
    </source>
</evidence>
<dbReference type="AlphaFoldDB" id="A0A6J4K9C7"/>
<gene>
    <name evidence="2" type="ORF">AVDCRST_MAG68-557</name>
</gene>
<proteinExistence type="predicted"/>
<feature type="chain" id="PRO_5027089884" evidence="1">
    <location>
        <begin position="25"/>
        <end position="645"/>
    </location>
</feature>
<evidence type="ECO:0000313" key="2">
    <source>
        <dbReference type="EMBL" id="CAA9299565.1"/>
    </source>
</evidence>
<dbReference type="EMBL" id="CADCTW010000021">
    <property type="protein sequence ID" value="CAA9299565.1"/>
    <property type="molecule type" value="Genomic_DNA"/>
</dbReference>
<name>A0A6J4K9C7_9BACT</name>